<dbReference type="InterPro" id="IPR000011">
    <property type="entry name" value="UBQ/SUMO-activ_enz_E1-like"/>
</dbReference>
<evidence type="ECO:0000256" key="1">
    <source>
        <dbReference type="ARBA" id="ARBA00004123"/>
    </source>
</evidence>
<comment type="caution">
    <text evidence="9">The sequence shown here is derived from an EMBL/GenBank/DDBJ whole genome shotgun (WGS) entry which is preliminary data.</text>
</comment>
<evidence type="ECO:0000256" key="6">
    <source>
        <dbReference type="ARBA" id="ARBA00044354"/>
    </source>
</evidence>
<keyword evidence="10" id="KW-1185">Reference proteome</keyword>
<protein>
    <recommendedName>
        <fullName evidence="6">Ubiquitin-like 1-activating enzyme E1A</fullName>
    </recommendedName>
</protein>
<evidence type="ECO:0000313" key="9">
    <source>
        <dbReference type="EMBL" id="KAH7258275.1"/>
    </source>
</evidence>
<dbReference type="InterPro" id="IPR000594">
    <property type="entry name" value="ThiF_NAD_FAD-bd"/>
</dbReference>
<dbReference type="PRINTS" id="PR01849">
    <property type="entry name" value="UBIQUITINACT"/>
</dbReference>
<dbReference type="PANTHER" id="PTHR10953:SF162">
    <property type="entry name" value="SUMO-ACTIVATING ENZYME SUBUNIT 1"/>
    <property type="match status" value="1"/>
</dbReference>
<comment type="similarity">
    <text evidence="3">Belongs to the ubiquitin-activating E1 family.</text>
</comment>
<dbReference type="GO" id="GO:0005737">
    <property type="term" value="C:cytoplasm"/>
    <property type="evidence" value="ECO:0007669"/>
    <property type="project" value="TreeGrafter"/>
</dbReference>
<evidence type="ECO:0000256" key="4">
    <source>
        <dbReference type="ARBA" id="ARBA00022786"/>
    </source>
</evidence>
<dbReference type="GO" id="GO:0031510">
    <property type="term" value="C:SUMO activating enzyme complex"/>
    <property type="evidence" value="ECO:0007669"/>
    <property type="project" value="TreeGrafter"/>
</dbReference>
<dbReference type="OrthoDB" id="1708823at2759"/>
<evidence type="ECO:0000256" key="3">
    <source>
        <dbReference type="ARBA" id="ARBA00005673"/>
    </source>
</evidence>
<evidence type="ECO:0000256" key="5">
    <source>
        <dbReference type="ARBA" id="ARBA00023242"/>
    </source>
</evidence>
<sequence>MDASNQNQGQPPVAPQAQQLPDASAAVVMPPVDAGANLNGNGNAIPQLPDHLLSSMNPEAMAGMMPDPSLMADPTMLAAMQMPLADPSAFMMQPGMAIPNGQPHAFGVPVAPPATVSADEIALYDRQIRLWGMAAQAKIQSANILLITIKALANEIAKNLVLAGIGSLTLLDGAVVTEADRGSQFFLSDDDSIIGQNRAQAASAALQKLNPRVRVHVDTEGVKTKGPSYFAGFDIVIATDLDPESFNIINTATRLNCKAFYAAGCHGLYGFIFSDLIEHDYVIQRDLGNVPTIPGPETRTRTIVDVQTRKEGPKTIESVTKRELYSTWFLASDVGGLPEEYTQSRRRLKSVTPALSCLRALWEFMQIQGGRVPSNRDDLKMFTQIATQKHKALGLPSETLRPEFLRSFLQNLVSEISPVAAILGGQLAQDVINVLGQTQQPIQNMVVFDGNTMEGLMYPLHPEGSLGSGLLTDHQVPNGGAPMMLPTGMDALPMGIDPTAMGALPHHNNPIMIPGGLQNGMGLAMQDAAMTDPTQQFNPVQAPQQPPQQDPQQVPQQAAPQPAAATAEQPAQEAPTNPGNAGAN</sequence>
<dbReference type="EMBL" id="JAGTJS010000009">
    <property type="protein sequence ID" value="KAH7258275.1"/>
    <property type="molecule type" value="Genomic_DNA"/>
</dbReference>
<name>A0A9P9HIM9_FUSSL</name>
<dbReference type="GO" id="GO:0016925">
    <property type="term" value="P:protein sumoylation"/>
    <property type="evidence" value="ECO:0007669"/>
    <property type="project" value="TreeGrafter"/>
</dbReference>
<evidence type="ECO:0000256" key="2">
    <source>
        <dbReference type="ARBA" id="ARBA00004718"/>
    </source>
</evidence>
<evidence type="ECO:0000256" key="7">
    <source>
        <dbReference type="SAM" id="MobiDB-lite"/>
    </source>
</evidence>
<dbReference type="InterPro" id="IPR035985">
    <property type="entry name" value="Ubiquitin-activating_enz"/>
</dbReference>
<gene>
    <name evidence="9" type="ORF">B0J15DRAFT_295625</name>
</gene>
<reference evidence="9" key="1">
    <citation type="journal article" date="2021" name="Nat. Commun.">
        <title>Genetic determinants of endophytism in the Arabidopsis root mycobiome.</title>
        <authorList>
            <person name="Mesny F."/>
            <person name="Miyauchi S."/>
            <person name="Thiergart T."/>
            <person name="Pickel B."/>
            <person name="Atanasova L."/>
            <person name="Karlsson M."/>
            <person name="Huettel B."/>
            <person name="Barry K.W."/>
            <person name="Haridas S."/>
            <person name="Chen C."/>
            <person name="Bauer D."/>
            <person name="Andreopoulos W."/>
            <person name="Pangilinan J."/>
            <person name="LaButti K."/>
            <person name="Riley R."/>
            <person name="Lipzen A."/>
            <person name="Clum A."/>
            <person name="Drula E."/>
            <person name="Henrissat B."/>
            <person name="Kohler A."/>
            <person name="Grigoriev I.V."/>
            <person name="Martin F.M."/>
            <person name="Hacquard S."/>
        </authorList>
    </citation>
    <scope>NUCLEOTIDE SEQUENCE</scope>
    <source>
        <strain evidence="9">FSSC 5 MPI-SDFR-AT-0091</strain>
    </source>
</reference>
<dbReference type="Proteomes" id="UP000736672">
    <property type="component" value="Unassembled WGS sequence"/>
</dbReference>
<feature type="domain" description="THIF-type NAD/FAD binding fold" evidence="8">
    <location>
        <begin position="124"/>
        <end position="454"/>
    </location>
</feature>
<accession>A0A9P9HIM9</accession>
<dbReference type="AlphaFoldDB" id="A0A9P9HIM9"/>
<dbReference type="Gene3D" id="3.40.50.720">
    <property type="entry name" value="NAD(P)-binding Rossmann-like Domain"/>
    <property type="match status" value="1"/>
</dbReference>
<feature type="region of interest" description="Disordered" evidence="7">
    <location>
        <begin position="535"/>
        <end position="584"/>
    </location>
</feature>
<organism evidence="9 10">
    <name type="scientific">Fusarium solani</name>
    <name type="common">Filamentous fungus</name>
    <dbReference type="NCBI Taxonomy" id="169388"/>
    <lineage>
        <taxon>Eukaryota</taxon>
        <taxon>Fungi</taxon>
        <taxon>Dikarya</taxon>
        <taxon>Ascomycota</taxon>
        <taxon>Pezizomycotina</taxon>
        <taxon>Sordariomycetes</taxon>
        <taxon>Hypocreomycetidae</taxon>
        <taxon>Hypocreales</taxon>
        <taxon>Nectriaceae</taxon>
        <taxon>Fusarium</taxon>
        <taxon>Fusarium solani species complex</taxon>
    </lineage>
</organism>
<proteinExistence type="inferred from homology"/>
<comment type="pathway">
    <text evidence="2">Protein modification; protein sumoylation.</text>
</comment>
<dbReference type="SUPFAM" id="SSF69572">
    <property type="entry name" value="Activating enzymes of the ubiquitin-like proteins"/>
    <property type="match status" value="1"/>
</dbReference>
<dbReference type="PANTHER" id="PTHR10953">
    <property type="entry name" value="UBIQUITIN-ACTIVATING ENZYME E1"/>
    <property type="match status" value="1"/>
</dbReference>
<dbReference type="CDD" id="cd01492">
    <property type="entry name" value="Aos1_SUMO"/>
    <property type="match status" value="1"/>
</dbReference>
<feature type="region of interest" description="Disordered" evidence="7">
    <location>
        <begin position="1"/>
        <end position="22"/>
    </location>
</feature>
<evidence type="ECO:0000259" key="8">
    <source>
        <dbReference type="Pfam" id="PF00899"/>
    </source>
</evidence>
<keyword evidence="4" id="KW-0833">Ubl conjugation pathway</keyword>
<dbReference type="GO" id="GO:0019948">
    <property type="term" value="F:SUMO activating enzyme activity"/>
    <property type="evidence" value="ECO:0007669"/>
    <property type="project" value="TreeGrafter"/>
</dbReference>
<evidence type="ECO:0000313" key="10">
    <source>
        <dbReference type="Proteomes" id="UP000736672"/>
    </source>
</evidence>
<feature type="compositionally biased region" description="Low complexity" evidence="7">
    <location>
        <begin position="550"/>
        <end position="576"/>
    </location>
</feature>
<dbReference type="Pfam" id="PF00899">
    <property type="entry name" value="ThiF"/>
    <property type="match status" value="1"/>
</dbReference>
<dbReference type="InterPro" id="IPR045886">
    <property type="entry name" value="ThiF/MoeB/HesA"/>
</dbReference>
<keyword evidence="5" id="KW-0539">Nucleus</keyword>
<comment type="subcellular location">
    <subcellularLocation>
        <location evidence="1">Nucleus</location>
    </subcellularLocation>
</comment>